<dbReference type="GO" id="GO:0003677">
    <property type="term" value="F:DNA binding"/>
    <property type="evidence" value="ECO:0007669"/>
    <property type="project" value="UniProtKB-KW"/>
</dbReference>
<dbReference type="CDD" id="cd06170">
    <property type="entry name" value="LuxR_C_like"/>
    <property type="match status" value="1"/>
</dbReference>
<gene>
    <name evidence="5" type="ORF">S06H3_46606</name>
</gene>
<dbReference type="PANTHER" id="PTHR43214:SF43">
    <property type="entry name" value="TWO-COMPONENT RESPONSE REGULATOR"/>
    <property type="match status" value="1"/>
</dbReference>
<sequence length="222" mass="24706">LAEDHTVVRQGIRQFLEREEDFRVVGEAGDGEEAVRLTEQLKPDVIIMDIAMPKLNGIEATKQIKQLPLCTIVLILTAYDYEEYIFPILEAGAAGYLLKDVSGNELIDAIRTVRKGESVLHPAVAHKLLEQFRGTGVKHGREEALDLLTERETEVLKMAARGMSNKQIANELFLSVHTIESHFGGVFNKLGVCSRIEAVMEAFKRGWFTLADISQPDSSSRG</sequence>
<dbReference type="SUPFAM" id="SSF52172">
    <property type="entry name" value="CheY-like"/>
    <property type="match status" value="1"/>
</dbReference>
<dbReference type="InterPro" id="IPR001789">
    <property type="entry name" value="Sig_transdc_resp-reg_receiver"/>
</dbReference>
<dbReference type="Pfam" id="PF00072">
    <property type="entry name" value="Response_reg"/>
    <property type="match status" value="1"/>
</dbReference>
<dbReference type="InterPro" id="IPR000792">
    <property type="entry name" value="Tscrpt_reg_LuxR_C"/>
</dbReference>
<dbReference type="InterPro" id="IPR011006">
    <property type="entry name" value="CheY-like_superfamily"/>
</dbReference>
<dbReference type="PROSITE" id="PS50110">
    <property type="entry name" value="RESPONSE_REGULATORY"/>
    <property type="match status" value="1"/>
</dbReference>
<feature type="non-terminal residue" evidence="5">
    <location>
        <position position="1"/>
    </location>
</feature>
<proteinExistence type="predicted"/>
<evidence type="ECO:0000259" key="4">
    <source>
        <dbReference type="PROSITE" id="PS50110"/>
    </source>
</evidence>
<feature type="domain" description="HTH luxR-type" evidence="3">
    <location>
        <begin position="141"/>
        <end position="206"/>
    </location>
</feature>
<comment type="caution">
    <text evidence="5">The sequence shown here is derived from an EMBL/GenBank/DDBJ whole genome shotgun (WGS) entry which is preliminary data.</text>
</comment>
<dbReference type="EMBL" id="BARV01029196">
    <property type="protein sequence ID" value="GAI42249.1"/>
    <property type="molecule type" value="Genomic_DNA"/>
</dbReference>
<accession>X1QG40</accession>
<dbReference type="SMART" id="SM00448">
    <property type="entry name" value="REC"/>
    <property type="match status" value="1"/>
</dbReference>
<dbReference type="PROSITE" id="PS50043">
    <property type="entry name" value="HTH_LUXR_2"/>
    <property type="match status" value="1"/>
</dbReference>
<dbReference type="GO" id="GO:0000160">
    <property type="term" value="P:phosphorelay signal transduction system"/>
    <property type="evidence" value="ECO:0007669"/>
    <property type="project" value="InterPro"/>
</dbReference>
<dbReference type="InterPro" id="IPR058245">
    <property type="entry name" value="NreC/VraR/RcsB-like_REC"/>
</dbReference>
<dbReference type="AlphaFoldDB" id="X1QG40"/>
<dbReference type="InterPro" id="IPR039420">
    <property type="entry name" value="WalR-like"/>
</dbReference>
<evidence type="ECO:0000313" key="5">
    <source>
        <dbReference type="EMBL" id="GAI42249.1"/>
    </source>
</evidence>
<evidence type="ECO:0008006" key="6">
    <source>
        <dbReference type="Google" id="ProtNLM"/>
    </source>
</evidence>
<evidence type="ECO:0000259" key="3">
    <source>
        <dbReference type="PROSITE" id="PS50043"/>
    </source>
</evidence>
<reference evidence="5" key="1">
    <citation type="journal article" date="2014" name="Front. Microbiol.">
        <title>High frequency of phylogenetically diverse reductive dehalogenase-homologous genes in deep subseafloor sedimentary metagenomes.</title>
        <authorList>
            <person name="Kawai M."/>
            <person name="Futagami T."/>
            <person name="Toyoda A."/>
            <person name="Takaki Y."/>
            <person name="Nishi S."/>
            <person name="Hori S."/>
            <person name="Arai W."/>
            <person name="Tsubouchi T."/>
            <person name="Morono Y."/>
            <person name="Uchiyama I."/>
            <person name="Ito T."/>
            <person name="Fujiyama A."/>
            <person name="Inagaki F."/>
            <person name="Takami H."/>
        </authorList>
    </citation>
    <scope>NUCLEOTIDE SEQUENCE</scope>
    <source>
        <strain evidence="5">Expedition CK06-06</strain>
    </source>
</reference>
<dbReference type="PANTHER" id="PTHR43214">
    <property type="entry name" value="TWO-COMPONENT RESPONSE REGULATOR"/>
    <property type="match status" value="1"/>
</dbReference>
<feature type="domain" description="Response regulatory" evidence="4">
    <location>
        <begin position="1"/>
        <end position="114"/>
    </location>
</feature>
<protein>
    <recommendedName>
        <fullName evidence="6">DNA-binding response regulator</fullName>
    </recommendedName>
</protein>
<dbReference type="Gene3D" id="3.40.50.2300">
    <property type="match status" value="1"/>
</dbReference>
<dbReference type="PRINTS" id="PR00038">
    <property type="entry name" value="HTHLUXR"/>
</dbReference>
<dbReference type="SUPFAM" id="SSF46894">
    <property type="entry name" value="C-terminal effector domain of the bipartite response regulators"/>
    <property type="match status" value="1"/>
</dbReference>
<evidence type="ECO:0000256" key="1">
    <source>
        <dbReference type="ARBA" id="ARBA00022553"/>
    </source>
</evidence>
<dbReference type="SMART" id="SM00421">
    <property type="entry name" value="HTH_LUXR"/>
    <property type="match status" value="1"/>
</dbReference>
<dbReference type="InterPro" id="IPR016032">
    <property type="entry name" value="Sig_transdc_resp-reg_C-effctor"/>
</dbReference>
<keyword evidence="2" id="KW-0238">DNA-binding</keyword>
<evidence type="ECO:0000256" key="2">
    <source>
        <dbReference type="ARBA" id="ARBA00023125"/>
    </source>
</evidence>
<name>X1QG40_9ZZZZ</name>
<dbReference type="CDD" id="cd17535">
    <property type="entry name" value="REC_NarL-like"/>
    <property type="match status" value="1"/>
</dbReference>
<organism evidence="5">
    <name type="scientific">marine sediment metagenome</name>
    <dbReference type="NCBI Taxonomy" id="412755"/>
    <lineage>
        <taxon>unclassified sequences</taxon>
        <taxon>metagenomes</taxon>
        <taxon>ecological metagenomes</taxon>
    </lineage>
</organism>
<dbReference type="Pfam" id="PF00196">
    <property type="entry name" value="GerE"/>
    <property type="match status" value="1"/>
</dbReference>
<dbReference type="GO" id="GO:0006355">
    <property type="term" value="P:regulation of DNA-templated transcription"/>
    <property type="evidence" value="ECO:0007669"/>
    <property type="project" value="InterPro"/>
</dbReference>
<keyword evidence="1" id="KW-0597">Phosphoprotein</keyword>